<dbReference type="AlphaFoldDB" id="A0A4R6GH40"/>
<accession>A0A4R6GH40</accession>
<sequence>MALLITDTLHGISQGMALCRSAQQAPASACCIRSDAAYLFVQRDTSWLC</sequence>
<organism evidence="1 2">
    <name type="scientific">Herminiimonas fonticola</name>
    <dbReference type="NCBI Taxonomy" id="303380"/>
    <lineage>
        <taxon>Bacteria</taxon>
        <taxon>Pseudomonadati</taxon>
        <taxon>Pseudomonadota</taxon>
        <taxon>Betaproteobacteria</taxon>
        <taxon>Burkholderiales</taxon>
        <taxon>Oxalobacteraceae</taxon>
        <taxon>Herminiimonas</taxon>
    </lineage>
</organism>
<dbReference type="Proteomes" id="UP000294737">
    <property type="component" value="Unassembled WGS sequence"/>
</dbReference>
<evidence type="ECO:0000313" key="2">
    <source>
        <dbReference type="Proteomes" id="UP000294737"/>
    </source>
</evidence>
<proteinExistence type="predicted"/>
<dbReference type="EMBL" id="SNWF01000004">
    <property type="protein sequence ID" value="TDN94147.1"/>
    <property type="molecule type" value="Genomic_DNA"/>
</dbReference>
<protein>
    <submittedName>
        <fullName evidence="1">Uncharacterized protein</fullName>
    </submittedName>
</protein>
<name>A0A4R6GH40_9BURK</name>
<evidence type="ECO:0000313" key="1">
    <source>
        <dbReference type="EMBL" id="TDN94147.1"/>
    </source>
</evidence>
<comment type="caution">
    <text evidence="1">The sequence shown here is derived from an EMBL/GenBank/DDBJ whole genome shotgun (WGS) entry which is preliminary data.</text>
</comment>
<keyword evidence="2" id="KW-1185">Reference proteome</keyword>
<reference evidence="1 2" key="1">
    <citation type="submission" date="2019-03" db="EMBL/GenBank/DDBJ databases">
        <title>Genomic Encyclopedia of Type Strains, Phase IV (KMG-IV): sequencing the most valuable type-strain genomes for metagenomic binning, comparative biology and taxonomic classification.</title>
        <authorList>
            <person name="Goeker M."/>
        </authorList>
    </citation>
    <scope>NUCLEOTIDE SEQUENCE [LARGE SCALE GENOMIC DNA]</scope>
    <source>
        <strain evidence="1 2">DSM 18555</strain>
    </source>
</reference>
<gene>
    <name evidence="1" type="ORF">EV677_0688</name>
</gene>